<dbReference type="EMBL" id="RQGV01000007">
    <property type="protein sequence ID" value="TGM14215.1"/>
    <property type="molecule type" value="Genomic_DNA"/>
</dbReference>
<evidence type="ECO:0000313" key="2">
    <source>
        <dbReference type="EMBL" id="TGM30460.1"/>
    </source>
</evidence>
<accession>A0A5F2C9R2</accession>
<sequence length="89" mass="10626">MIHLYVVWFQDDLLPEDDQDYEWVACMLIDADSKEKALQWGDHLSRGYIKNTNLIILKSYLDEYINNEENNQLPLIKYGKSYTDDHIGW</sequence>
<reference evidence="2" key="1">
    <citation type="submission" date="2018-10" db="EMBL/GenBank/DDBJ databases">
        <authorList>
            <person name="Vincent A.T."/>
            <person name="Schiettekatte O."/>
            <person name="Bourhy P."/>
            <person name="Veyrier F.J."/>
            <person name="Picardeau M."/>
        </authorList>
    </citation>
    <scope>NUCLEOTIDE SEQUENCE</scope>
    <source>
        <strain evidence="2">201702406</strain>
    </source>
</reference>
<organism evidence="1 3">
    <name type="scientific">Leptospira selangorensis</name>
    <dbReference type="NCBI Taxonomy" id="2484982"/>
    <lineage>
        <taxon>Bacteria</taxon>
        <taxon>Pseudomonadati</taxon>
        <taxon>Spirochaetota</taxon>
        <taxon>Spirochaetia</taxon>
        <taxon>Leptospirales</taxon>
        <taxon>Leptospiraceae</taxon>
        <taxon>Leptospira</taxon>
    </lineage>
</organism>
<proteinExistence type="predicted"/>
<keyword evidence="4" id="KW-1185">Reference proteome</keyword>
<dbReference type="Proteomes" id="UP000298057">
    <property type="component" value="Unassembled WGS sequence"/>
</dbReference>
<evidence type="ECO:0000313" key="4">
    <source>
        <dbReference type="Proteomes" id="UP000298057"/>
    </source>
</evidence>
<protein>
    <recommendedName>
        <fullName evidence="5">DUF4288 domain-containing protein</fullName>
    </recommendedName>
</protein>
<gene>
    <name evidence="1" type="ORF">EHQ81_08450</name>
    <name evidence="2" type="ORF">EHQ82_01355</name>
</gene>
<name>A0A5F2C9R2_9LEPT</name>
<dbReference type="AlphaFoldDB" id="A0A5F2C9R2"/>
<dbReference type="EMBL" id="RQGU01000012">
    <property type="protein sequence ID" value="TGM30460.1"/>
    <property type="molecule type" value="Genomic_DNA"/>
</dbReference>
<evidence type="ECO:0000313" key="3">
    <source>
        <dbReference type="Proteomes" id="UP000297832"/>
    </source>
</evidence>
<reference evidence="1 3" key="2">
    <citation type="journal article" date="2019" name="PLoS Negl. Trop. Dis.">
        <title>Revisiting the worldwide diversity of Leptospira species in the environment.</title>
        <authorList>
            <person name="Vincent A.T."/>
            <person name="Schiettekatte O."/>
            <person name="Bourhy P."/>
            <person name="Veyrier F.J."/>
            <person name="Picardeau M."/>
        </authorList>
    </citation>
    <scope>NUCLEOTIDE SEQUENCE [LARGE SCALE GENOMIC DNA]</scope>
    <source>
        <strain evidence="1 3">201702405</strain>
        <strain evidence="2">201702406</strain>
    </source>
</reference>
<comment type="caution">
    <text evidence="1">The sequence shown here is derived from an EMBL/GenBank/DDBJ whole genome shotgun (WGS) entry which is preliminary data.</text>
</comment>
<dbReference type="RefSeq" id="WP_135625824.1">
    <property type="nucleotide sequence ID" value="NZ_RQGU01000012.1"/>
</dbReference>
<dbReference type="Proteomes" id="UP000297832">
    <property type="component" value="Unassembled WGS sequence"/>
</dbReference>
<evidence type="ECO:0008006" key="5">
    <source>
        <dbReference type="Google" id="ProtNLM"/>
    </source>
</evidence>
<evidence type="ECO:0000313" key="1">
    <source>
        <dbReference type="EMBL" id="TGM14215.1"/>
    </source>
</evidence>